<dbReference type="Pfam" id="PF09614">
    <property type="entry name" value="Cas_Csy2"/>
    <property type="match status" value="1"/>
</dbReference>
<gene>
    <name evidence="1" type="primary">csy2</name>
    <name evidence="1" type="ORF">GCM10009111_03340</name>
</gene>
<dbReference type="Proteomes" id="UP001500021">
    <property type="component" value="Unassembled WGS sequence"/>
</dbReference>
<evidence type="ECO:0000313" key="2">
    <source>
        <dbReference type="Proteomes" id="UP001500021"/>
    </source>
</evidence>
<dbReference type="EMBL" id="BAAAFA010000001">
    <property type="protein sequence ID" value="GAA0811189.1"/>
    <property type="molecule type" value="Genomic_DNA"/>
</dbReference>
<protein>
    <submittedName>
        <fullName evidence="1">Type I-F CRISPR-associated protein Csy2</fullName>
    </submittedName>
</protein>
<comment type="caution">
    <text evidence="1">The sequence shown here is derived from an EMBL/GenBank/DDBJ whole genome shotgun (WGS) entry which is preliminary data.</text>
</comment>
<dbReference type="CDD" id="cd09736">
    <property type="entry name" value="Csy2_I-F"/>
    <property type="match status" value="1"/>
</dbReference>
<dbReference type="InterPro" id="IPR013398">
    <property type="entry name" value="CRISPR-assoc_prot_Csy2"/>
</dbReference>
<organism evidence="1 2">
    <name type="scientific">Colwellia asteriadis</name>
    <dbReference type="NCBI Taxonomy" id="517723"/>
    <lineage>
        <taxon>Bacteria</taxon>
        <taxon>Pseudomonadati</taxon>
        <taxon>Pseudomonadota</taxon>
        <taxon>Gammaproteobacteria</taxon>
        <taxon>Alteromonadales</taxon>
        <taxon>Colwelliaceae</taxon>
        <taxon>Colwellia</taxon>
    </lineage>
</organism>
<dbReference type="RefSeq" id="WP_343814237.1">
    <property type="nucleotide sequence ID" value="NZ_BAAAFA010000001.1"/>
</dbReference>
<reference evidence="1 2" key="1">
    <citation type="journal article" date="2019" name="Int. J. Syst. Evol. Microbiol.">
        <title>The Global Catalogue of Microorganisms (GCM) 10K type strain sequencing project: providing services to taxonomists for standard genome sequencing and annotation.</title>
        <authorList>
            <consortium name="The Broad Institute Genomics Platform"/>
            <consortium name="The Broad Institute Genome Sequencing Center for Infectious Disease"/>
            <person name="Wu L."/>
            <person name="Ma J."/>
        </authorList>
    </citation>
    <scope>NUCLEOTIDE SEQUENCE [LARGE SCALE GENOMIC DNA]</scope>
    <source>
        <strain evidence="1 2">JCM 15608</strain>
    </source>
</reference>
<keyword evidence="2" id="KW-1185">Reference proteome</keyword>
<proteinExistence type="predicted"/>
<name>A0ABN1L2U7_9GAMM</name>
<sequence length="353" mass="40514">MSQYLVLSHIQIQNANSIAGLTWGFPAITQFLGFTHALNRKISKQYDGEYDFELTGCGVISHTVQNKVYQPKQFSDFEFIQSKTPPVLAKHKNASPPIIEEGKMNLTVSLIIEIDKSAMLTIEKIKEFEQKVEALCYRMRIAGGTILNINKIKLLAASTEKQHADMVRKIKNLTMAGFVLLDRSEYLQQHYKTLVSRHKVNTNVNNEPQLLDAWLDFSALKYQAIPKVTKDQVVPDENTDADWKYVAKPNSGYLVPIMTGYKAISELYEPKQVKNTRDDLTHSRFVEVVHSVGEWKSMHNTQKVADIIWRYRHDGQWYLCEQNNNPESVDLYTNESELEQAQTLNLNEALNLF</sequence>
<accession>A0ABN1L2U7</accession>
<dbReference type="NCBIfam" id="TIGR02565">
    <property type="entry name" value="cas_Csy2"/>
    <property type="match status" value="1"/>
</dbReference>
<evidence type="ECO:0000313" key="1">
    <source>
        <dbReference type="EMBL" id="GAA0811189.1"/>
    </source>
</evidence>